<dbReference type="PATRIC" id="fig|316.110.peg.1169"/>
<gene>
    <name evidence="1" type="ORF">LO50_02320</name>
</gene>
<reference evidence="1 2" key="1">
    <citation type="submission" date="2014-11" db="EMBL/GenBank/DDBJ databases">
        <title>Genomics and ecophysiology of heterotrophic nitrogen fixing bacteria isolated from estuarine surface water.</title>
        <authorList>
            <person name="Bentzon-Tilia M."/>
            <person name="Severin I."/>
            <person name="Hansen L.H."/>
            <person name="Riemann L."/>
        </authorList>
    </citation>
    <scope>NUCLEOTIDE SEQUENCE [LARGE SCALE GENOMIC DNA]</scope>
    <source>
        <strain evidence="1 2">BAL361</strain>
    </source>
</reference>
<organism evidence="1 2">
    <name type="scientific">Stutzerimonas stutzeri</name>
    <name type="common">Pseudomonas stutzeri</name>
    <dbReference type="NCBI Taxonomy" id="316"/>
    <lineage>
        <taxon>Bacteria</taxon>
        <taxon>Pseudomonadati</taxon>
        <taxon>Pseudomonadota</taxon>
        <taxon>Gammaproteobacteria</taxon>
        <taxon>Pseudomonadales</taxon>
        <taxon>Pseudomonadaceae</taxon>
        <taxon>Stutzerimonas</taxon>
    </lineage>
</organism>
<evidence type="ECO:0000313" key="2">
    <source>
        <dbReference type="Proteomes" id="UP000032439"/>
    </source>
</evidence>
<evidence type="ECO:0000313" key="1">
    <source>
        <dbReference type="EMBL" id="KIZ38242.1"/>
    </source>
</evidence>
<evidence type="ECO:0008006" key="3">
    <source>
        <dbReference type="Google" id="ProtNLM"/>
    </source>
</evidence>
<dbReference type="InterPro" id="IPR010982">
    <property type="entry name" value="Lambda_DNA-bd_dom_sf"/>
</dbReference>
<accession>A0A0D7EFB0</accession>
<name>A0A0D7EFB0_STUST</name>
<dbReference type="EMBL" id="JXXD01000015">
    <property type="protein sequence ID" value="KIZ38242.1"/>
    <property type="molecule type" value="Genomic_DNA"/>
</dbReference>
<dbReference type="Gene3D" id="1.10.260.40">
    <property type="entry name" value="lambda repressor-like DNA-binding domains"/>
    <property type="match status" value="1"/>
</dbReference>
<sequence length="89" mass="10090">MELIQDRAIALIYKAGLDELVRASEINYSRWKNIRHKTVRVSSEELDVLVRVFPHYALWLASGKVAPECGQTSPDYDEANRNLTSQDAG</sequence>
<protein>
    <recommendedName>
        <fullName evidence="3">DNA-binding protein</fullName>
    </recommendedName>
</protein>
<dbReference type="RefSeq" id="WP_044313984.1">
    <property type="nucleotide sequence ID" value="NZ_CAJQTW010000001.1"/>
</dbReference>
<comment type="caution">
    <text evidence="1">The sequence shown here is derived from an EMBL/GenBank/DDBJ whole genome shotgun (WGS) entry which is preliminary data.</text>
</comment>
<dbReference type="GO" id="GO:0003677">
    <property type="term" value="F:DNA binding"/>
    <property type="evidence" value="ECO:0007669"/>
    <property type="project" value="InterPro"/>
</dbReference>
<proteinExistence type="predicted"/>
<dbReference type="Proteomes" id="UP000032439">
    <property type="component" value="Unassembled WGS sequence"/>
</dbReference>
<dbReference type="AlphaFoldDB" id="A0A0D7EFB0"/>